<dbReference type="PANTHER" id="PTHR43866:SF3">
    <property type="entry name" value="METHYLMALONATE-SEMIALDEHYDE DEHYDROGENASE [ACYLATING], MITOCHONDRIAL"/>
    <property type="match status" value="1"/>
</dbReference>
<dbReference type="CDD" id="cd07085">
    <property type="entry name" value="ALDH_F6_MMSDH"/>
    <property type="match status" value="1"/>
</dbReference>
<dbReference type="InterPro" id="IPR016163">
    <property type="entry name" value="Ald_DH_C"/>
</dbReference>
<keyword evidence="8" id="KW-1185">Reference proteome</keyword>
<gene>
    <name evidence="7" type="ORF">L228DRAFT_229531</name>
</gene>
<feature type="compositionally biased region" description="Pro residues" evidence="5">
    <location>
        <begin position="82"/>
        <end position="91"/>
    </location>
</feature>
<keyword evidence="4" id="KW-0520">NAD</keyword>
<name>A0A161TDC3_XYLHT</name>
<sequence>MESPNGAASAASPPKGSPPPTPKEAPKRPEPEPESNSSQPRKRQKRRQSSAKVESPKPVVDEPSPKPPSQSPVPSKTTPVPSSTPKPPPGPTGVIRNFIGNQFIASKTRSWSPAFDPSTQKLLTRVPESTQNEVHEAVASAERAQLSWRRLPLTKRREHLYRLTEIFRVNRAKLAQTISLDTGKTLEDASSEVSRSINMCEAAHSVTSVILGYHFYNESTATDTINEPLGVCMAVTPFTFPLMIPMWFIPFALATGNTMVLKPSEQTPMATTLLAEMIIEAGFPPGVLNIVHGGPTVVDQLLAEPAIKAVSFVGSDQAGRHVYDIAVASRKRIQANCAAKNHGVILPDASKWQTLYGLAGSAFGAAGQRCMGISVAVFVGSSIDWLPELVQIAQRLKVGPGYEPGIDIGPLISPAAKAKVEQAIQTAIDDGATLLLDGRGLELEAFPDGNFLGPTILSNVQTYMPCYQEEIFGPVLVCLHVDTLEEAIEMVNDNRYGNGASIFTSSATKAQQFQRDVNVGRIGINVPLLATSGQVSNSSNKDSFLGEINFHGFKGYDFYTSIKTVSSIWREDPPSL</sequence>
<dbReference type="OMA" id="GKHANTF"/>
<dbReference type="InterPro" id="IPR016160">
    <property type="entry name" value="Ald_DH_CS_CYS"/>
</dbReference>
<dbReference type="Gene3D" id="3.40.605.10">
    <property type="entry name" value="Aldehyde Dehydrogenase, Chain A, domain 1"/>
    <property type="match status" value="1"/>
</dbReference>
<reference evidence="7 8" key="1">
    <citation type="journal article" date="2016" name="Fungal Biol.">
        <title>The genome of Xylona heveae provides a window into fungal endophytism.</title>
        <authorList>
            <person name="Gazis R."/>
            <person name="Kuo A."/>
            <person name="Riley R."/>
            <person name="LaButti K."/>
            <person name="Lipzen A."/>
            <person name="Lin J."/>
            <person name="Amirebrahimi M."/>
            <person name="Hesse C.N."/>
            <person name="Spatafora J.W."/>
            <person name="Henrissat B."/>
            <person name="Hainaut M."/>
            <person name="Grigoriev I.V."/>
            <person name="Hibbett D.S."/>
        </authorList>
    </citation>
    <scope>NUCLEOTIDE SEQUENCE [LARGE SCALE GENOMIC DNA]</scope>
    <source>
        <strain evidence="7 8">TC161</strain>
    </source>
</reference>
<dbReference type="STRING" id="1328760.A0A161TDC3"/>
<dbReference type="PANTHER" id="PTHR43866">
    <property type="entry name" value="MALONATE-SEMIALDEHYDE DEHYDROGENASE"/>
    <property type="match status" value="1"/>
</dbReference>
<comment type="similarity">
    <text evidence="1">Belongs to the aldehyde dehydrogenase family.</text>
</comment>
<dbReference type="InterPro" id="IPR016161">
    <property type="entry name" value="Ald_DH/histidinol_DH"/>
</dbReference>
<dbReference type="FunFam" id="3.40.309.10:FF:000002">
    <property type="entry name" value="Methylmalonate-semialdehyde dehydrogenase (Acylating)"/>
    <property type="match status" value="1"/>
</dbReference>
<evidence type="ECO:0000256" key="4">
    <source>
        <dbReference type="ARBA" id="ARBA00023027"/>
    </source>
</evidence>
<dbReference type="GO" id="GO:0005739">
    <property type="term" value="C:mitochondrion"/>
    <property type="evidence" value="ECO:0007669"/>
    <property type="project" value="TreeGrafter"/>
</dbReference>
<evidence type="ECO:0000259" key="6">
    <source>
        <dbReference type="Pfam" id="PF00171"/>
    </source>
</evidence>
<dbReference type="RefSeq" id="XP_018189382.1">
    <property type="nucleotide sequence ID" value="XM_018330506.1"/>
</dbReference>
<evidence type="ECO:0000256" key="5">
    <source>
        <dbReference type="SAM" id="MobiDB-lite"/>
    </source>
</evidence>
<protein>
    <recommendedName>
        <fullName evidence="2">methylmalonate-semialdehyde dehydrogenase (CoA acylating)</fullName>
        <ecNumber evidence="2">1.2.1.27</ecNumber>
    </recommendedName>
</protein>
<dbReference type="PROSITE" id="PS00070">
    <property type="entry name" value="ALDEHYDE_DEHYDR_CYS"/>
    <property type="match status" value="1"/>
</dbReference>
<dbReference type="GO" id="GO:0006210">
    <property type="term" value="P:thymine catabolic process"/>
    <property type="evidence" value="ECO:0007669"/>
    <property type="project" value="TreeGrafter"/>
</dbReference>
<feature type="domain" description="Aldehyde dehydrogenase" evidence="6">
    <location>
        <begin position="105"/>
        <end position="565"/>
    </location>
</feature>
<dbReference type="GO" id="GO:0006574">
    <property type="term" value="P:L-valine catabolic process"/>
    <property type="evidence" value="ECO:0007669"/>
    <property type="project" value="TreeGrafter"/>
</dbReference>
<dbReference type="Gene3D" id="3.40.309.10">
    <property type="entry name" value="Aldehyde Dehydrogenase, Chain A, domain 2"/>
    <property type="match status" value="1"/>
</dbReference>
<keyword evidence="3" id="KW-0560">Oxidoreductase</keyword>
<dbReference type="InterPro" id="IPR010061">
    <property type="entry name" value="MeMal-semiAld_DH"/>
</dbReference>
<accession>A0A161TDC3</accession>
<dbReference type="Proteomes" id="UP000076632">
    <property type="component" value="Unassembled WGS sequence"/>
</dbReference>
<organism evidence="7 8">
    <name type="scientific">Xylona heveae (strain CBS 132557 / TC161)</name>
    <dbReference type="NCBI Taxonomy" id="1328760"/>
    <lineage>
        <taxon>Eukaryota</taxon>
        <taxon>Fungi</taxon>
        <taxon>Dikarya</taxon>
        <taxon>Ascomycota</taxon>
        <taxon>Pezizomycotina</taxon>
        <taxon>Xylonomycetes</taxon>
        <taxon>Xylonales</taxon>
        <taxon>Xylonaceae</taxon>
        <taxon>Xylona</taxon>
    </lineage>
</organism>
<evidence type="ECO:0000256" key="1">
    <source>
        <dbReference type="ARBA" id="ARBA00009986"/>
    </source>
</evidence>
<evidence type="ECO:0000313" key="7">
    <source>
        <dbReference type="EMBL" id="KZF23827.1"/>
    </source>
</evidence>
<dbReference type="OrthoDB" id="310895at2759"/>
<feature type="compositionally biased region" description="Low complexity" evidence="5">
    <location>
        <begin position="1"/>
        <end position="14"/>
    </location>
</feature>
<evidence type="ECO:0000313" key="8">
    <source>
        <dbReference type="Proteomes" id="UP000076632"/>
    </source>
</evidence>
<dbReference type="EMBL" id="KV407457">
    <property type="protein sequence ID" value="KZF23827.1"/>
    <property type="molecule type" value="Genomic_DNA"/>
</dbReference>
<dbReference type="GeneID" id="28895643"/>
<dbReference type="AlphaFoldDB" id="A0A161TDC3"/>
<dbReference type="InterPro" id="IPR016162">
    <property type="entry name" value="Ald_DH_N"/>
</dbReference>
<dbReference type="SUPFAM" id="SSF53720">
    <property type="entry name" value="ALDH-like"/>
    <property type="match status" value="1"/>
</dbReference>
<dbReference type="GO" id="GO:0004491">
    <property type="term" value="F:methylmalonate-semialdehyde dehydrogenase (acylating, NAD) activity"/>
    <property type="evidence" value="ECO:0007669"/>
    <property type="project" value="UniProtKB-EC"/>
</dbReference>
<feature type="compositionally biased region" description="Low complexity" evidence="5">
    <location>
        <begin position="72"/>
        <end position="81"/>
    </location>
</feature>
<evidence type="ECO:0000256" key="3">
    <source>
        <dbReference type="ARBA" id="ARBA00023002"/>
    </source>
</evidence>
<feature type="region of interest" description="Disordered" evidence="5">
    <location>
        <begin position="1"/>
        <end position="96"/>
    </location>
</feature>
<dbReference type="EC" id="1.2.1.27" evidence="2"/>
<evidence type="ECO:0000256" key="2">
    <source>
        <dbReference type="ARBA" id="ARBA00013048"/>
    </source>
</evidence>
<dbReference type="InterPro" id="IPR015590">
    <property type="entry name" value="Aldehyde_DH_dom"/>
</dbReference>
<dbReference type="NCBIfam" id="TIGR01722">
    <property type="entry name" value="MMSDH"/>
    <property type="match status" value="1"/>
</dbReference>
<proteinExistence type="inferred from homology"/>
<feature type="compositionally biased region" description="Basic residues" evidence="5">
    <location>
        <begin position="40"/>
        <end position="49"/>
    </location>
</feature>
<dbReference type="Pfam" id="PF00171">
    <property type="entry name" value="Aldedh"/>
    <property type="match status" value="1"/>
</dbReference>
<dbReference type="InParanoid" id="A0A161TDC3"/>